<keyword evidence="2" id="KW-0472">Membrane</keyword>
<feature type="region of interest" description="Disordered" evidence="1">
    <location>
        <begin position="322"/>
        <end position="434"/>
    </location>
</feature>
<feature type="transmembrane region" description="Helical" evidence="2">
    <location>
        <begin position="100"/>
        <end position="127"/>
    </location>
</feature>
<sequence length="434" mass="47471">MGRHPSAHDFAAAALLLLTSVSTLVLVLCALCSARRRGDTARSWIVLYRTALAFFVLAIVLSLAKHLLAIVYREFYDVSFQANATAVLSGLLQAQVETNVIGALFHGLALVFCLVALVGLASGISIAHFGQKQSSVDRVIRLASYAVAALLVILHVVAFALSEKLFVVFYAHQDMRQQSLDAPETIWQALRANKVTLPILVIQLLFALAVFAHFVRVAVRTRLDPRVKTATRYLGLCALLLLLKTSYDVGFYAQFLPPETYQPVDQTSLPEPYFVIVNILLSLWPVFFVLVALLVLAVKKQRGLWATDHPLTANTGPDMPLQTPWGYSYSPQSQQPLHPASQQPSYPGPGSSPPPPAPYGQHASEGHYAQFRQGASPPPQWQGVTSPHHQQPPYAMTGSLPSPPPPAHSEAMGLYHQADGMPPQVVPLPYDEKR</sequence>
<dbReference type="OrthoDB" id="5217806at2759"/>
<feature type="transmembrane region" description="Helical" evidence="2">
    <location>
        <begin position="197"/>
        <end position="219"/>
    </location>
</feature>
<dbReference type="Proteomes" id="UP000037136">
    <property type="component" value="Unassembled WGS sequence"/>
</dbReference>
<keyword evidence="4" id="KW-1185">Reference proteome</keyword>
<evidence type="ECO:0000313" key="3">
    <source>
        <dbReference type="EMBL" id="PFH57411.1"/>
    </source>
</evidence>
<reference evidence="3 4" key="1">
    <citation type="journal article" date="2015" name="BMC Genomics">
        <title>Gene expression during zombie ant biting behavior reflects the complexity underlying fungal parasitic behavioral manipulation.</title>
        <authorList>
            <person name="de Bekker C."/>
            <person name="Ohm R.A."/>
            <person name="Loreto R.G."/>
            <person name="Sebastian A."/>
            <person name="Albert I."/>
            <person name="Merrow M."/>
            <person name="Brachmann A."/>
            <person name="Hughes D.P."/>
        </authorList>
    </citation>
    <scope>NUCLEOTIDE SEQUENCE [LARGE SCALE GENOMIC DNA]</scope>
    <source>
        <strain evidence="3 4">SC16a</strain>
    </source>
</reference>
<organism evidence="3 4">
    <name type="scientific">Ophiocordyceps unilateralis</name>
    <name type="common">Zombie-ant fungus</name>
    <name type="synonym">Torrubia unilateralis</name>
    <dbReference type="NCBI Taxonomy" id="268505"/>
    <lineage>
        <taxon>Eukaryota</taxon>
        <taxon>Fungi</taxon>
        <taxon>Dikarya</taxon>
        <taxon>Ascomycota</taxon>
        <taxon>Pezizomycotina</taxon>
        <taxon>Sordariomycetes</taxon>
        <taxon>Hypocreomycetidae</taxon>
        <taxon>Hypocreales</taxon>
        <taxon>Ophiocordycipitaceae</taxon>
        <taxon>Ophiocordyceps</taxon>
    </lineage>
</organism>
<keyword evidence="2" id="KW-0812">Transmembrane</keyword>
<evidence type="ECO:0000313" key="4">
    <source>
        <dbReference type="Proteomes" id="UP000037136"/>
    </source>
</evidence>
<proteinExistence type="predicted"/>
<feature type="transmembrane region" description="Helical" evidence="2">
    <location>
        <begin position="273"/>
        <end position="298"/>
    </location>
</feature>
<accession>A0A2A9P8T0</accession>
<feature type="compositionally biased region" description="Pro residues" evidence="1">
    <location>
        <begin position="346"/>
        <end position="358"/>
    </location>
</feature>
<protein>
    <submittedName>
        <fullName evidence="3">Uncharacterized protein</fullName>
    </submittedName>
</protein>
<gene>
    <name evidence="3" type="ORF">XA68_15107</name>
</gene>
<dbReference type="EMBL" id="LAZP02000412">
    <property type="protein sequence ID" value="PFH57411.1"/>
    <property type="molecule type" value="Genomic_DNA"/>
</dbReference>
<feature type="transmembrane region" description="Helical" evidence="2">
    <location>
        <begin position="44"/>
        <end position="63"/>
    </location>
</feature>
<feature type="transmembrane region" description="Helical" evidence="2">
    <location>
        <begin position="139"/>
        <end position="161"/>
    </location>
</feature>
<evidence type="ECO:0000256" key="2">
    <source>
        <dbReference type="SAM" id="Phobius"/>
    </source>
</evidence>
<reference evidence="3 4" key="2">
    <citation type="journal article" date="2017" name="Sci. Rep.">
        <title>Ant-infecting Ophiocordyceps genomes reveal a high diversity of potential behavioral manipulation genes and a possible major role for enterotoxins.</title>
        <authorList>
            <person name="de Bekker C."/>
            <person name="Ohm R.A."/>
            <person name="Evans H.C."/>
            <person name="Brachmann A."/>
            <person name="Hughes D.P."/>
        </authorList>
    </citation>
    <scope>NUCLEOTIDE SEQUENCE [LARGE SCALE GENOMIC DNA]</scope>
    <source>
        <strain evidence="3 4">SC16a</strain>
    </source>
</reference>
<feature type="transmembrane region" description="Helical" evidence="2">
    <location>
        <begin position="231"/>
        <end position="253"/>
    </location>
</feature>
<comment type="caution">
    <text evidence="3">The sequence shown here is derived from an EMBL/GenBank/DDBJ whole genome shotgun (WGS) entry which is preliminary data.</text>
</comment>
<dbReference type="AlphaFoldDB" id="A0A2A9P8T0"/>
<keyword evidence="2" id="KW-1133">Transmembrane helix</keyword>
<name>A0A2A9P8T0_OPHUN</name>
<evidence type="ECO:0000256" key="1">
    <source>
        <dbReference type="SAM" id="MobiDB-lite"/>
    </source>
</evidence>
<dbReference type="STRING" id="268505.A0A2A9P8T0"/>